<sequence>MGCQRRRRGQGGAAEVPQDPGRRQRRRDHGTGVRGAEVIVSLVQTTLKKAAARPLFFAQDASVTTWRAYQIVLTCG</sequence>
<evidence type="ECO:0000313" key="2">
    <source>
        <dbReference type="EMBL" id="SOZ37091.1"/>
    </source>
</evidence>
<keyword evidence="5" id="KW-1185">Reference proteome</keyword>
<evidence type="ECO:0000313" key="4">
    <source>
        <dbReference type="Proteomes" id="UP000255168"/>
    </source>
</evidence>
<evidence type="ECO:0000256" key="1">
    <source>
        <dbReference type="SAM" id="MobiDB-lite"/>
    </source>
</evidence>
<organism evidence="3 4">
    <name type="scientific">Cupriavidus neocaledonicus</name>
    <dbReference type="NCBI Taxonomy" id="1040979"/>
    <lineage>
        <taxon>Bacteria</taxon>
        <taxon>Pseudomonadati</taxon>
        <taxon>Pseudomonadota</taxon>
        <taxon>Betaproteobacteria</taxon>
        <taxon>Burkholderiales</taxon>
        <taxon>Burkholderiaceae</taxon>
        <taxon>Cupriavidus</taxon>
    </lineage>
</organism>
<accession>A0A375H5X5</accession>
<dbReference type="AlphaFoldDB" id="A0A375H5X5"/>
<name>A0A375H5X5_9BURK</name>
<dbReference type="Proteomes" id="UP000255168">
    <property type="component" value="Chromosome I"/>
</dbReference>
<reference evidence="4 5" key="1">
    <citation type="submission" date="2018-01" db="EMBL/GenBank/DDBJ databases">
        <authorList>
            <person name="Clerissi C."/>
        </authorList>
    </citation>
    <scope>NUCLEOTIDE SEQUENCE [LARGE SCALE GENOMIC DNA]</scope>
    <source>
        <strain evidence="2">Cupriavidus taiwanensis STM 6082</strain>
        <strain evidence="3">Cupriavidus taiwanensis STM 6160</strain>
    </source>
</reference>
<dbReference type="EMBL" id="LT984806">
    <property type="protein sequence ID" value="SPD45669.1"/>
    <property type="molecule type" value="Genomic_DNA"/>
</dbReference>
<protein>
    <submittedName>
        <fullName evidence="3">Uncharacterized protein</fullName>
    </submittedName>
</protein>
<proteinExistence type="predicted"/>
<dbReference type="Proteomes" id="UP000256710">
    <property type="component" value="Unassembled WGS sequence"/>
</dbReference>
<gene>
    <name evidence="2" type="ORF">CBM2605_A60335</name>
    <name evidence="3" type="ORF">CBM2607_10606</name>
</gene>
<dbReference type="EMBL" id="OFTC01000028">
    <property type="protein sequence ID" value="SOZ37091.1"/>
    <property type="molecule type" value="Genomic_DNA"/>
</dbReference>
<feature type="region of interest" description="Disordered" evidence="1">
    <location>
        <begin position="1"/>
        <end position="32"/>
    </location>
</feature>
<evidence type="ECO:0000313" key="3">
    <source>
        <dbReference type="EMBL" id="SPD45669.1"/>
    </source>
</evidence>
<evidence type="ECO:0000313" key="5">
    <source>
        <dbReference type="Proteomes" id="UP000256710"/>
    </source>
</evidence>